<dbReference type="EMBL" id="QEFC01003126">
    <property type="protein sequence ID" value="KAE9449753.1"/>
    <property type="molecule type" value="Genomic_DNA"/>
</dbReference>
<evidence type="ECO:0000256" key="4">
    <source>
        <dbReference type="ARBA" id="ARBA00022741"/>
    </source>
</evidence>
<dbReference type="GO" id="GO:0005829">
    <property type="term" value="C:cytosol"/>
    <property type="evidence" value="ECO:0007669"/>
    <property type="project" value="TreeGrafter"/>
</dbReference>
<dbReference type="InterPro" id="IPR002300">
    <property type="entry name" value="aa-tRNA-synth_Ia"/>
</dbReference>
<proteinExistence type="inferred from homology"/>
<dbReference type="GO" id="GO:0006438">
    <property type="term" value="P:valyl-tRNA aminoacylation"/>
    <property type="evidence" value="ECO:0007669"/>
    <property type="project" value="InterPro"/>
</dbReference>
<evidence type="ECO:0000313" key="11">
    <source>
        <dbReference type="EMBL" id="KAE9449753.1"/>
    </source>
</evidence>
<dbReference type="AlphaFoldDB" id="A0A6A4KQF7"/>
<keyword evidence="7" id="KW-0030">Aminoacyl-tRNA synthetase</keyword>
<evidence type="ECO:0000256" key="8">
    <source>
        <dbReference type="ARBA" id="ARBA00029936"/>
    </source>
</evidence>
<dbReference type="GO" id="GO:0005524">
    <property type="term" value="F:ATP binding"/>
    <property type="evidence" value="ECO:0007669"/>
    <property type="project" value="UniProtKB-KW"/>
</dbReference>
<dbReference type="GO" id="GO:0004832">
    <property type="term" value="F:valine-tRNA ligase activity"/>
    <property type="evidence" value="ECO:0007669"/>
    <property type="project" value="UniProtKB-EC"/>
</dbReference>
<keyword evidence="4" id="KW-0547">Nucleotide-binding</keyword>
<dbReference type="Proteomes" id="UP000428333">
    <property type="component" value="Linkage Group LG11"/>
</dbReference>
<comment type="caution">
    <text evidence="11">The sequence shown here is derived from an EMBL/GenBank/DDBJ whole genome shotgun (WGS) entry which is preliminary data.</text>
</comment>
<dbReference type="PANTHER" id="PTHR11946">
    <property type="entry name" value="VALYL-TRNA SYNTHETASES"/>
    <property type="match status" value="1"/>
</dbReference>
<accession>A0A6A4KQF7</accession>
<keyword evidence="6" id="KW-0648">Protein biosynthesis</keyword>
<keyword evidence="12" id="KW-1185">Reference proteome</keyword>
<evidence type="ECO:0000256" key="7">
    <source>
        <dbReference type="ARBA" id="ARBA00023146"/>
    </source>
</evidence>
<dbReference type="Pfam" id="PF00133">
    <property type="entry name" value="tRNA-synt_1"/>
    <property type="match status" value="1"/>
</dbReference>
<dbReference type="InterPro" id="IPR002303">
    <property type="entry name" value="Valyl-tRNA_ligase"/>
</dbReference>
<evidence type="ECO:0000259" key="10">
    <source>
        <dbReference type="Pfam" id="PF00133"/>
    </source>
</evidence>
<dbReference type="OrthoDB" id="1726859at2759"/>
<name>A0A6A4KQF7_9ERIC</name>
<sequence>MRLGICSRTNDVVEPLIKSQWYVRCNSMAKQALDAVFDEENKKMEIILRQYAAEWKRGDELKELGAYNDHWVVDRTEEEAWTEASGIFSCKEMKEFQLAQDPDVLDTWFSSGLFPLTVLGWPDDTDDLKAFYPTSVLETGHDILFFWVARMVMLGFKLGGDVPFRKVYLHPVICDAHGRKMSKSLGNVIDPLEVINGITLEGLQKRLEEAIWIQQNWKLQKTDKERTSLMVFLNAVLMLCILPLSLTQLSAFLHLGIVICTRKDSIMLCEYPSVVECWANDRVESEMDMVESAALVAVLVSRDPPSSVAIRFVDVETFSDCTVYAVLRNRSLTLQPHPTTTAAAGTPLPKPIFVIHYASISNSTDDNCLFAVELKSVTAVLRHCPNCNFPKLKSVTSIYTHVIPALALVFGSGNAEHVEGLFQLVFEGWGCVALFVLHM</sequence>
<feature type="non-terminal residue" evidence="11">
    <location>
        <position position="1"/>
    </location>
</feature>
<keyword evidence="9" id="KW-1133">Transmembrane helix</keyword>
<evidence type="ECO:0000256" key="1">
    <source>
        <dbReference type="ARBA" id="ARBA00005594"/>
    </source>
</evidence>
<evidence type="ECO:0000256" key="9">
    <source>
        <dbReference type="SAM" id="Phobius"/>
    </source>
</evidence>
<dbReference type="EC" id="6.1.1.9" evidence="2"/>
<keyword evidence="5" id="KW-0067">ATP-binding</keyword>
<evidence type="ECO:0000256" key="5">
    <source>
        <dbReference type="ARBA" id="ARBA00022840"/>
    </source>
</evidence>
<keyword evidence="9" id="KW-0812">Transmembrane</keyword>
<gene>
    <name evidence="11" type="ORF">C3L33_18347</name>
</gene>
<organism evidence="11 12">
    <name type="scientific">Rhododendron williamsianum</name>
    <dbReference type="NCBI Taxonomy" id="262921"/>
    <lineage>
        <taxon>Eukaryota</taxon>
        <taxon>Viridiplantae</taxon>
        <taxon>Streptophyta</taxon>
        <taxon>Embryophyta</taxon>
        <taxon>Tracheophyta</taxon>
        <taxon>Spermatophyta</taxon>
        <taxon>Magnoliopsida</taxon>
        <taxon>eudicotyledons</taxon>
        <taxon>Gunneridae</taxon>
        <taxon>Pentapetalae</taxon>
        <taxon>asterids</taxon>
        <taxon>Ericales</taxon>
        <taxon>Ericaceae</taxon>
        <taxon>Ericoideae</taxon>
        <taxon>Rhodoreae</taxon>
        <taxon>Rhododendron</taxon>
    </lineage>
</organism>
<dbReference type="FunFam" id="3.40.50.620:FF:000457">
    <property type="entry name" value="Predicted protein"/>
    <property type="match status" value="1"/>
</dbReference>
<dbReference type="InterPro" id="IPR014729">
    <property type="entry name" value="Rossmann-like_a/b/a_fold"/>
</dbReference>
<dbReference type="PANTHER" id="PTHR11946:SF109">
    <property type="entry name" value="VALINE--TRNA LIGASE"/>
    <property type="match status" value="1"/>
</dbReference>
<comment type="similarity">
    <text evidence="1">Belongs to the class-I aminoacyl-tRNA synthetase family.</text>
</comment>
<dbReference type="SUPFAM" id="SSF52374">
    <property type="entry name" value="Nucleotidylyl transferase"/>
    <property type="match status" value="1"/>
</dbReference>
<evidence type="ECO:0000256" key="3">
    <source>
        <dbReference type="ARBA" id="ARBA00022598"/>
    </source>
</evidence>
<evidence type="ECO:0000256" key="6">
    <source>
        <dbReference type="ARBA" id="ARBA00022917"/>
    </source>
</evidence>
<reference evidence="11 12" key="1">
    <citation type="journal article" date="2019" name="Genome Biol. Evol.">
        <title>The Rhododendron genome and chromosomal organization provide insight into shared whole-genome duplications across the heath family (Ericaceae).</title>
        <authorList>
            <person name="Soza V.L."/>
            <person name="Lindsley D."/>
            <person name="Waalkes A."/>
            <person name="Ramage E."/>
            <person name="Patwardhan R.P."/>
            <person name="Burton J.N."/>
            <person name="Adey A."/>
            <person name="Kumar A."/>
            <person name="Qiu R."/>
            <person name="Shendure J."/>
            <person name="Hall B."/>
        </authorList>
    </citation>
    <scope>NUCLEOTIDE SEQUENCE [LARGE SCALE GENOMIC DNA]</scope>
    <source>
        <strain evidence="11">RSF 1966-606</strain>
    </source>
</reference>
<dbReference type="Gene3D" id="3.40.50.620">
    <property type="entry name" value="HUPs"/>
    <property type="match status" value="1"/>
</dbReference>
<feature type="transmembrane region" description="Helical" evidence="9">
    <location>
        <begin position="231"/>
        <end position="259"/>
    </location>
</feature>
<feature type="domain" description="Aminoacyl-tRNA synthetase class Ia" evidence="10">
    <location>
        <begin position="70"/>
        <end position="201"/>
    </location>
</feature>
<keyword evidence="3" id="KW-0436">Ligase</keyword>
<evidence type="ECO:0000256" key="2">
    <source>
        <dbReference type="ARBA" id="ARBA00013169"/>
    </source>
</evidence>
<evidence type="ECO:0000313" key="12">
    <source>
        <dbReference type="Proteomes" id="UP000428333"/>
    </source>
</evidence>
<protein>
    <recommendedName>
        <fullName evidence="2">valine--tRNA ligase</fullName>
        <ecNumber evidence="2">6.1.1.9</ecNumber>
    </recommendedName>
    <alternativeName>
        <fullName evidence="8">Valyl-tRNA synthetase</fullName>
    </alternativeName>
</protein>
<dbReference type="PRINTS" id="PR00986">
    <property type="entry name" value="TRNASYNTHVAL"/>
</dbReference>
<keyword evidence="9" id="KW-0472">Membrane</keyword>